<evidence type="ECO:0000259" key="7">
    <source>
        <dbReference type="Pfam" id="PF00291"/>
    </source>
</evidence>
<keyword evidence="3 6" id="KW-0456">Lyase</keyword>
<dbReference type="InterPro" id="IPR036052">
    <property type="entry name" value="TrpB-like_PALP_sf"/>
</dbReference>
<gene>
    <name evidence="6 8" type="primary">dsdA</name>
    <name evidence="8" type="ORF">KDK92_02305</name>
</gene>
<evidence type="ECO:0000256" key="5">
    <source>
        <dbReference type="ARBA" id="ARBA00061269"/>
    </source>
</evidence>
<dbReference type="InterPro" id="IPR001926">
    <property type="entry name" value="TrpB-like_PALP"/>
</dbReference>
<dbReference type="AlphaFoldDB" id="A0A9J6NWW8"/>
<dbReference type="EC" id="4.3.1.18" evidence="6"/>
<evidence type="ECO:0000256" key="4">
    <source>
        <dbReference type="ARBA" id="ARBA00050422"/>
    </source>
</evidence>
<comment type="catalytic activity">
    <reaction evidence="4 6">
        <text>D-serine = pyruvate + NH4(+)</text>
        <dbReference type="Rhea" id="RHEA:13977"/>
        <dbReference type="ChEBI" id="CHEBI:15361"/>
        <dbReference type="ChEBI" id="CHEBI:28938"/>
        <dbReference type="ChEBI" id="CHEBI:35247"/>
        <dbReference type="EC" id="4.3.1.18"/>
    </reaction>
</comment>
<dbReference type="PANTHER" id="PTHR48078:SF9">
    <property type="entry name" value="D-SERINE DEHYDRATASE"/>
    <property type="match status" value="1"/>
</dbReference>
<dbReference type="FunFam" id="3.40.50.1100:FF:000018">
    <property type="entry name" value="D-serine dehydratase"/>
    <property type="match status" value="1"/>
</dbReference>
<dbReference type="Gene3D" id="3.40.50.1100">
    <property type="match status" value="2"/>
</dbReference>
<dbReference type="SUPFAM" id="SSF53686">
    <property type="entry name" value="Tryptophan synthase beta subunit-like PLP-dependent enzymes"/>
    <property type="match status" value="1"/>
</dbReference>
<dbReference type="NCBIfam" id="NF002823">
    <property type="entry name" value="PRK02991.1"/>
    <property type="match status" value="1"/>
</dbReference>
<dbReference type="GO" id="GO:0008721">
    <property type="term" value="F:D-serine ammonia-lyase activity"/>
    <property type="evidence" value="ECO:0007669"/>
    <property type="project" value="UniProtKB-EC"/>
</dbReference>
<dbReference type="GO" id="GO:0009097">
    <property type="term" value="P:isoleucine biosynthetic process"/>
    <property type="evidence" value="ECO:0007669"/>
    <property type="project" value="TreeGrafter"/>
</dbReference>
<reference evidence="8" key="1">
    <citation type="journal article" date="2021" name="mSystems">
        <title>Bacteria and Archaea Synergistically Convert Glycine Betaine to Biogenic Methane in the Formosa Cold Seep of the South China Sea.</title>
        <authorList>
            <person name="Li L."/>
            <person name="Zhang W."/>
            <person name="Zhang S."/>
            <person name="Song L."/>
            <person name="Sun Q."/>
            <person name="Zhang H."/>
            <person name="Xiang H."/>
            <person name="Dong X."/>
        </authorList>
    </citation>
    <scope>NUCLEOTIDE SEQUENCE</scope>
    <source>
        <strain evidence="8">ZWT</strain>
    </source>
</reference>
<evidence type="ECO:0000313" key="9">
    <source>
        <dbReference type="Proteomes" id="UP001056429"/>
    </source>
</evidence>
<sequence length="452" mass="50606">MNKELILGKNIQNWLWEYPLLRKMIKTEEVFWINPKLTNFNEASKNLSLTEEDVLDARNRLERFAPYISKVFPETMKTKGIIESPLVEISNMKKLIENQYDFYLPGNLFLKCDSHLPISGSIKARGGIYEVLTHAEKLAAENNKLSLEDDYSVLDSNEFREFFSQYSIAVGSTGNLGLSIGIMSAKIGFNVTVHMSADAKQWKKDLLKSKGVNVIEYDSDYSKAVEEGRKQALSDEKCYFIDDENSKTLFLGYAVAASRLKQQLDEINIIIDKDHPLFVYLPCGVGGGPGGVAFGLKLIFKDNVHCFFGEPTHSPCMLLGLMTQEHDRVCVQDFGIDNITDADGLAVGRASGFVGKTLEHMISGDYTVQDETLYTLLKSLADSENIYLEPSALASIAGAINLFKIDSGYKYLSKNSLEKSIKNATHISWATGGSMVPKNEMYQYYRKGSLQD</sequence>
<evidence type="ECO:0000256" key="6">
    <source>
        <dbReference type="HAMAP-Rule" id="MF_01030"/>
    </source>
</evidence>
<dbReference type="NCBIfam" id="TIGR02035">
    <property type="entry name" value="D_Ser_am_lyase"/>
    <property type="match status" value="1"/>
</dbReference>
<comment type="similarity">
    <text evidence="5 6">Belongs to the serine/threonine dehydratase family. DsdA subfamily.</text>
</comment>
<comment type="cofactor">
    <cofactor evidence="1 6">
        <name>pyridoxal 5'-phosphate</name>
        <dbReference type="ChEBI" id="CHEBI:597326"/>
    </cofactor>
</comment>
<dbReference type="HAMAP" id="MF_01030">
    <property type="entry name" value="D_Ser_dehydrat"/>
    <property type="match status" value="1"/>
</dbReference>
<keyword evidence="2 6" id="KW-0663">Pyridoxal phosphate</keyword>
<evidence type="ECO:0000256" key="1">
    <source>
        <dbReference type="ARBA" id="ARBA00001933"/>
    </source>
</evidence>
<dbReference type="InterPro" id="IPR000634">
    <property type="entry name" value="Ser/Thr_deHydtase_PyrdxlP-BS"/>
</dbReference>
<dbReference type="EMBL" id="JAGSOJ010000001">
    <property type="protein sequence ID" value="MCM1988556.1"/>
    <property type="molecule type" value="Genomic_DNA"/>
</dbReference>
<dbReference type="PANTHER" id="PTHR48078">
    <property type="entry name" value="THREONINE DEHYDRATASE, MITOCHONDRIAL-RELATED"/>
    <property type="match status" value="1"/>
</dbReference>
<dbReference type="GO" id="GO:0030170">
    <property type="term" value="F:pyridoxal phosphate binding"/>
    <property type="evidence" value="ECO:0007669"/>
    <property type="project" value="InterPro"/>
</dbReference>
<organism evidence="8 9">
    <name type="scientific">Oceanirhabdus seepicola</name>
    <dbReference type="NCBI Taxonomy" id="2828781"/>
    <lineage>
        <taxon>Bacteria</taxon>
        <taxon>Bacillati</taxon>
        <taxon>Bacillota</taxon>
        <taxon>Clostridia</taxon>
        <taxon>Eubacteriales</taxon>
        <taxon>Clostridiaceae</taxon>
        <taxon>Oceanirhabdus</taxon>
    </lineage>
</organism>
<evidence type="ECO:0000313" key="8">
    <source>
        <dbReference type="EMBL" id="MCM1988556.1"/>
    </source>
</evidence>
<protein>
    <recommendedName>
        <fullName evidence="6">Probable D-serine dehydratase</fullName>
        <ecNumber evidence="6">4.3.1.18</ecNumber>
    </recommendedName>
    <alternativeName>
        <fullName evidence="6">D-serine deaminase</fullName>
        <shortName evidence="6">DSD</shortName>
    </alternativeName>
</protein>
<dbReference type="GO" id="GO:0036088">
    <property type="term" value="P:D-serine catabolic process"/>
    <property type="evidence" value="ECO:0007669"/>
    <property type="project" value="TreeGrafter"/>
</dbReference>
<feature type="domain" description="Tryptophan synthase beta chain-like PALP" evidence="7">
    <location>
        <begin position="80"/>
        <end position="401"/>
    </location>
</feature>
<keyword evidence="9" id="KW-1185">Reference proteome</keyword>
<dbReference type="CDD" id="cd06447">
    <property type="entry name" value="D-Ser-dehyd"/>
    <property type="match status" value="1"/>
</dbReference>
<dbReference type="InterPro" id="IPR011780">
    <property type="entry name" value="D_Ser_am_lyase"/>
</dbReference>
<evidence type="ECO:0000256" key="3">
    <source>
        <dbReference type="ARBA" id="ARBA00023239"/>
    </source>
</evidence>
<comment type="caution">
    <text evidence="8">The sequence shown here is derived from an EMBL/GenBank/DDBJ whole genome shotgun (WGS) entry which is preliminary data.</text>
</comment>
<proteinExistence type="inferred from homology"/>
<dbReference type="GO" id="GO:0016836">
    <property type="term" value="F:hydro-lyase activity"/>
    <property type="evidence" value="ECO:0007669"/>
    <property type="project" value="UniProtKB-UniRule"/>
</dbReference>
<dbReference type="Pfam" id="PF00291">
    <property type="entry name" value="PALP"/>
    <property type="match status" value="1"/>
</dbReference>
<dbReference type="PROSITE" id="PS00165">
    <property type="entry name" value="DEHYDRATASE_SER_THR"/>
    <property type="match status" value="1"/>
</dbReference>
<accession>A0A9J6NWW8</accession>
<reference evidence="8" key="2">
    <citation type="submission" date="2021-04" db="EMBL/GenBank/DDBJ databases">
        <authorList>
            <person name="Dong X."/>
        </authorList>
    </citation>
    <scope>NUCLEOTIDE SEQUENCE</scope>
    <source>
        <strain evidence="8">ZWT</strain>
    </source>
</reference>
<evidence type="ECO:0000256" key="2">
    <source>
        <dbReference type="ARBA" id="ARBA00022898"/>
    </source>
</evidence>
<name>A0A9J6NWW8_9CLOT</name>
<dbReference type="InterPro" id="IPR050147">
    <property type="entry name" value="Ser/Thr_Dehydratase"/>
</dbReference>
<dbReference type="RefSeq" id="WP_250857422.1">
    <property type="nucleotide sequence ID" value="NZ_JAGSOJ010000001.1"/>
</dbReference>
<dbReference type="Proteomes" id="UP001056429">
    <property type="component" value="Unassembled WGS sequence"/>
</dbReference>
<feature type="modified residue" description="N6-(pyridoxal phosphate)lysine" evidence="6">
    <location>
        <position position="123"/>
    </location>
</feature>